<gene>
    <name evidence="3" type="ORF">HYN48_12700</name>
</gene>
<comment type="caution">
    <text evidence="1">Lacks conserved residue(s) required for the propagation of feature annotation.</text>
</comment>
<organism evidence="3 4">
    <name type="scientific">Flavobacterium magnum</name>
    <dbReference type="NCBI Taxonomy" id="2162713"/>
    <lineage>
        <taxon>Bacteria</taxon>
        <taxon>Pseudomonadati</taxon>
        <taxon>Bacteroidota</taxon>
        <taxon>Flavobacteriia</taxon>
        <taxon>Flavobacteriales</taxon>
        <taxon>Flavobacteriaceae</taxon>
        <taxon>Flavobacterium</taxon>
    </lineage>
</organism>
<dbReference type="RefSeq" id="WP_108372277.1">
    <property type="nucleotide sequence ID" value="NZ_CP028811.1"/>
</dbReference>
<dbReference type="Proteomes" id="UP000244193">
    <property type="component" value="Chromosome"/>
</dbReference>
<keyword evidence="4" id="KW-1185">Reference proteome</keyword>
<evidence type="ECO:0000259" key="2">
    <source>
        <dbReference type="PROSITE" id="PS52035"/>
    </source>
</evidence>
<dbReference type="GO" id="GO:0006508">
    <property type="term" value="P:proteolysis"/>
    <property type="evidence" value="ECO:0007669"/>
    <property type="project" value="InterPro"/>
</dbReference>
<dbReference type="KEGG" id="fmg:HYN48_12700"/>
<reference evidence="3 4" key="1">
    <citation type="submission" date="2018-04" db="EMBL/GenBank/DDBJ databases">
        <title>Genome sequencing of Flavobacterium sp. HYN0048.</title>
        <authorList>
            <person name="Yi H."/>
            <person name="Baek C."/>
        </authorList>
    </citation>
    <scope>NUCLEOTIDE SEQUENCE [LARGE SCALE GENOMIC DNA]</scope>
    <source>
        <strain evidence="3 4">HYN0048</strain>
    </source>
</reference>
<dbReference type="InterPro" id="IPR000834">
    <property type="entry name" value="Peptidase_M14"/>
</dbReference>
<protein>
    <submittedName>
        <fullName evidence="3">Peptidase M14</fullName>
    </submittedName>
</protein>
<proteinExistence type="inferred from homology"/>
<dbReference type="EMBL" id="CP028811">
    <property type="protein sequence ID" value="AWA30867.1"/>
    <property type="molecule type" value="Genomic_DNA"/>
</dbReference>
<dbReference type="Gene3D" id="3.40.630.10">
    <property type="entry name" value="Zn peptidases"/>
    <property type="match status" value="1"/>
</dbReference>
<evidence type="ECO:0000313" key="3">
    <source>
        <dbReference type="EMBL" id="AWA30867.1"/>
    </source>
</evidence>
<dbReference type="GO" id="GO:0008270">
    <property type="term" value="F:zinc ion binding"/>
    <property type="evidence" value="ECO:0007669"/>
    <property type="project" value="InterPro"/>
</dbReference>
<evidence type="ECO:0000313" key="4">
    <source>
        <dbReference type="Proteomes" id="UP000244193"/>
    </source>
</evidence>
<accession>A0A2S0RG14</accession>
<dbReference type="AlphaFoldDB" id="A0A2S0RG14"/>
<dbReference type="GO" id="GO:0004181">
    <property type="term" value="F:metallocarboxypeptidase activity"/>
    <property type="evidence" value="ECO:0007669"/>
    <property type="project" value="InterPro"/>
</dbReference>
<dbReference type="OrthoDB" id="1119199at2"/>
<name>A0A2S0RG14_9FLAO</name>
<dbReference type="PROSITE" id="PS52035">
    <property type="entry name" value="PEPTIDASE_M14"/>
    <property type="match status" value="1"/>
</dbReference>
<dbReference type="CDD" id="cd06239">
    <property type="entry name" value="M14-like"/>
    <property type="match status" value="1"/>
</dbReference>
<feature type="domain" description="Peptidase M14" evidence="2">
    <location>
        <begin position="11"/>
        <end position="268"/>
    </location>
</feature>
<comment type="similarity">
    <text evidence="1">Belongs to the peptidase M14 family.</text>
</comment>
<evidence type="ECO:0000256" key="1">
    <source>
        <dbReference type="PROSITE-ProRule" id="PRU01379"/>
    </source>
</evidence>
<dbReference type="Pfam" id="PF00246">
    <property type="entry name" value="Peptidase_M14"/>
    <property type="match status" value="1"/>
</dbReference>
<sequence length="383" mass="43372">MDYEKIFAGAKQEKLSGRYLCNTHIEPILESLSTAGHVSVLGHSVLGKNIFGFRIGQGETKILAWSQMHGNESTCTKALFDFFNFLSAESELQRKILSEYTFQFIPILNPDGAEAYTRVNANGVDLNRDAQDLSQPESIVLRRVYDSFQPQYCFNMHDQRTIFGVAETGKPATVSFLAPSFNTEREYNDVRINAMQVINRMNTTLQQFIPGQVGRFDDGFNINCVGDTFQFLGTPTILFEAGHYPGDYAREMTRRYIFFALLSACEPVHENVIVNNEIEQYLNIPQNNPNLFDFVYKNIKINYESSEIITNFAAQYKEELVGKTVKFNAFVVKMGDLTDCFGHSEIDGEGAKYSDGAENIPLPDQPADFFLDNREYHNGSLKS</sequence>
<dbReference type="SUPFAM" id="SSF53187">
    <property type="entry name" value="Zn-dependent exopeptidases"/>
    <property type="match status" value="1"/>
</dbReference>